<dbReference type="InterPro" id="IPR036237">
    <property type="entry name" value="Xyl_isomerase-like_sf"/>
</dbReference>
<sequence>MLTEFKLSLHTWTIHTTPLETCLEAAAYGGFDAIEIRRSDIVQCYEKGMSKDDVIGMIRDSGVTVSVLGTEYGWWFTPPDETRRLFEVLRETCEIACAVGCDMIMSAPGQVTGTIEDAVEATKVAGDIVGEHDLSLALEFNSQHPLVNKTTVLREIVERADRTNCGMLLDAYHLHRSQGMETGLKDVTADELFAFQYSDVPPVPEPGVRRPVDRLVPGEGVIDWTFLLWRLSEIGYDSYLSYEAPNPALWERCPKEVCAEGVRVTRELVEKASMEMQKN</sequence>
<dbReference type="EMBL" id="CP022540">
    <property type="protein sequence ID" value="ASP20050.1"/>
    <property type="molecule type" value="Genomic_DNA"/>
</dbReference>
<organism evidence="2 3">
    <name type="scientific">Antarctobacter heliothermus</name>
    <dbReference type="NCBI Taxonomy" id="74033"/>
    <lineage>
        <taxon>Bacteria</taxon>
        <taxon>Pseudomonadati</taxon>
        <taxon>Pseudomonadota</taxon>
        <taxon>Alphaproteobacteria</taxon>
        <taxon>Rhodobacterales</taxon>
        <taxon>Roseobacteraceae</taxon>
        <taxon>Antarctobacter</taxon>
    </lineage>
</organism>
<evidence type="ECO:0000313" key="2">
    <source>
        <dbReference type="EMBL" id="ASP20050.1"/>
    </source>
</evidence>
<dbReference type="GO" id="GO:0016853">
    <property type="term" value="F:isomerase activity"/>
    <property type="evidence" value="ECO:0007669"/>
    <property type="project" value="UniProtKB-KW"/>
</dbReference>
<dbReference type="Pfam" id="PF01261">
    <property type="entry name" value="AP_endonuc_2"/>
    <property type="match status" value="1"/>
</dbReference>
<reference evidence="2 3" key="1">
    <citation type="submission" date="2017-07" db="EMBL/GenBank/DDBJ databases">
        <title>Genome Sequence of Antarctobacter heliothermus Strain SMS3 Isolated from a culture of the Diatom Skeletonema marinoi.</title>
        <authorList>
            <person name="Topel M."/>
            <person name="Pinder M.I.M."/>
            <person name="Johansson O.N."/>
            <person name="Kourtchenko O."/>
            <person name="Godhe A."/>
            <person name="Clarke A.K."/>
        </authorList>
    </citation>
    <scope>NUCLEOTIDE SEQUENCE [LARGE SCALE GENOMIC DNA]</scope>
    <source>
        <strain evidence="2 3">SMS3</strain>
    </source>
</reference>
<dbReference type="PANTHER" id="PTHR12110">
    <property type="entry name" value="HYDROXYPYRUVATE ISOMERASE"/>
    <property type="match status" value="1"/>
</dbReference>
<proteinExistence type="predicted"/>
<keyword evidence="2" id="KW-0413">Isomerase</keyword>
<dbReference type="InterPro" id="IPR013022">
    <property type="entry name" value="Xyl_isomerase-like_TIM-brl"/>
</dbReference>
<keyword evidence="3" id="KW-1185">Reference proteome</keyword>
<dbReference type="SUPFAM" id="SSF51658">
    <property type="entry name" value="Xylose isomerase-like"/>
    <property type="match status" value="1"/>
</dbReference>
<dbReference type="EC" id="5.3.99.11" evidence="2"/>
<protein>
    <submittedName>
        <fullName evidence="2">Inosose isomerase</fullName>
        <ecNumber evidence="2">5.3.99.11</ecNumber>
    </submittedName>
</protein>
<dbReference type="RefSeq" id="WP_094034190.1">
    <property type="nucleotide sequence ID" value="NZ_CP022540.1"/>
</dbReference>
<evidence type="ECO:0000313" key="3">
    <source>
        <dbReference type="Proteomes" id="UP000203589"/>
    </source>
</evidence>
<dbReference type="InterPro" id="IPR050312">
    <property type="entry name" value="IolE/XylAMocC-like"/>
</dbReference>
<dbReference type="Proteomes" id="UP000203589">
    <property type="component" value="Chromosome"/>
</dbReference>
<name>A0A222E1J0_9RHOB</name>
<accession>A0A222E1J0</accession>
<evidence type="ECO:0000259" key="1">
    <source>
        <dbReference type="Pfam" id="PF01261"/>
    </source>
</evidence>
<dbReference type="Gene3D" id="3.20.20.150">
    <property type="entry name" value="Divalent-metal-dependent TIM barrel enzymes"/>
    <property type="match status" value="1"/>
</dbReference>
<dbReference type="PANTHER" id="PTHR12110:SF21">
    <property type="entry name" value="XYLOSE ISOMERASE-LIKE TIM BARREL DOMAIN-CONTAINING PROTEIN"/>
    <property type="match status" value="1"/>
</dbReference>
<gene>
    <name evidence="2" type="ORF">ANTHELSMS3_01348</name>
</gene>
<dbReference type="KEGG" id="aht:ANTHELSMS3_01348"/>
<dbReference type="AlphaFoldDB" id="A0A222E1J0"/>
<dbReference type="OrthoDB" id="9786584at2"/>
<feature type="domain" description="Xylose isomerase-like TIM barrel" evidence="1">
    <location>
        <begin position="24"/>
        <end position="266"/>
    </location>
</feature>